<name>A0A3A1Y5D0_9GAMM</name>
<accession>A0A3A1Y5D0</accession>
<keyword evidence="1" id="KW-0732">Signal</keyword>
<reference evidence="2 3" key="1">
    <citation type="submission" date="2017-08" db="EMBL/GenBank/DDBJ databases">
        <title>Reclassification of Bisgaard taxon 37 and 44.</title>
        <authorList>
            <person name="Christensen H."/>
        </authorList>
    </citation>
    <scope>NUCLEOTIDE SEQUENCE [LARGE SCALE GENOMIC DNA]</scope>
    <source>
        <strain evidence="2 3">B96_4</strain>
    </source>
</reference>
<dbReference type="PROSITE" id="PS51257">
    <property type="entry name" value="PROKAR_LIPOPROTEIN"/>
    <property type="match status" value="1"/>
</dbReference>
<organism evidence="2 3">
    <name type="scientific">Psittacicella melopsittaci</name>
    <dbReference type="NCBI Taxonomy" id="2028576"/>
    <lineage>
        <taxon>Bacteria</taxon>
        <taxon>Pseudomonadati</taxon>
        <taxon>Pseudomonadota</taxon>
        <taxon>Gammaproteobacteria</taxon>
        <taxon>Pasteurellales</taxon>
        <taxon>Psittacicellaceae</taxon>
        <taxon>Psittacicella</taxon>
    </lineage>
</organism>
<keyword evidence="3" id="KW-1185">Reference proteome</keyword>
<dbReference type="AlphaFoldDB" id="A0A3A1Y5D0"/>
<dbReference type="EMBL" id="NRJH01000014">
    <property type="protein sequence ID" value="RIY33482.1"/>
    <property type="molecule type" value="Genomic_DNA"/>
</dbReference>
<protein>
    <submittedName>
        <fullName evidence="2">Uncharacterized protein</fullName>
    </submittedName>
</protein>
<feature type="chain" id="PRO_5017327403" evidence="1">
    <location>
        <begin position="21"/>
        <end position="213"/>
    </location>
</feature>
<feature type="signal peptide" evidence="1">
    <location>
        <begin position="1"/>
        <end position="20"/>
    </location>
</feature>
<dbReference type="OrthoDB" id="5692138at2"/>
<comment type="caution">
    <text evidence="2">The sequence shown here is derived from an EMBL/GenBank/DDBJ whole genome shotgun (WGS) entry which is preliminary data.</text>
</comment>
<evidence type="ECO:0000313" key="3">
    <source>
        <dbReference type="Proteomes" id="UP000266258"/>
    </source>
</evidence>
<gene>
    <name evidence="2" type="ORF">CJP74_01790</name>
</gene>
<dbReference type="Proteomes" id="UP000266258">
    <property type="component" value="Unassembled WGS sequence"/>
</dbReference>
<proteinExistence type="predicted"/>
<dbReference type="RefSeq" id="WP_119496567.1">
    <property type="nucleotide sequence ID" value="NZ_NRJH01000014.1"/>
</dbReference>
<evidence type="ECO:0000256" key="1">
    <source>
        <dbReference type="SAM" id="SignalP"/>
    </source>
</evidence>
<sequence length="213" mass="24404">MLRKTLLTLGIALASCNVFATDYSNYSYTQLQQEHSRLQQATLEDLKSFLQLTTYVKEEYGGKSLTPYELFALIHGPFFYYVNQDFKVVGNNYYHDPRVTNLVSFYKVCVQVWRHTKEIDAACQAVTYLIVFSGANADILQTLAILGPAAFIQDFPKYEVTAQHTLIVQIANNWSKYNYSFKLDLPTENELLNNQYFKEGVSSFINVNLTAPK</sequence>
<evidence type="ECO:0000313" key="2">
    <source>
        <dbReference type="EMBL" id="RIY33482.1"/>
    </source>
</evidence>